<dbReference type="EMBL" id="GG682711">
    <property type="protein sequence ID" value="EER02916.1"/>
    <property type="molecule type" value="Genomic_DNA"/>
</dbReference>
<organism evidence="2">
    <name type="scientific">Perkinsus marinus (strain ATCC 50983 / TXsc)</name>
    <dbReference type="NCBI Taxonomy" id="423536"/>
    <lineage>
        <taxon>Eukaryota</taxon>
        <taxon>Sar</taxon>
        <taxon>Alveolata</taxon>
        <taxon>Perkinsozoa</taxon>
        <taxon>Perkinsea</taxon>
        <taxon>Perkinsida</taxon>
        <taxon>Perkinsidae</taxon>
        <taxon>Perkinsus</taxon>
    </lineage>
</organism>
<accession>C5LK27</accession>
<proteinExistence type="predicted"/>
<name>C5LK27_PERM5</name>
<reference evidence="1 2" key="1">
    <citation type="submission" date="2008-07" db="EMBL/GenBank/DDBJ databases">
        <authorList>
            <person name="El-Sayed N."/>
            <person name="Caler E."/>
            <person name="Inman J."/>
            <person name="Amedeo P."/>
            <person name="Hass B."/>
            <person name="Wortman J."/>
        </authorList>
    </citation>
    <scope>NUCLEOTIDE SEQUENCE [LARGE SCALE GENOMIC DNA]</scope>
    <source>
        <strain evidence="2">ATCC 50983 / TXsc</strain>
    </source>
</reference>
<dbReference type="Proteomes" id="UP000007800">
    <property type="component" value="Unassembled WGS sequence"/>
</dbReference>
<evidence type="ECO:0000313" key="1">
    <source>
        <dbReference type="EMBL" id="EER02916.1"/>
    </source>
</evidence>
<gene>
    <name evidence="1" type="ORF">Pmar_PMAR000909</name>
</gene>
<protein>
    <submittedName>
        <fullName evidence="1">Uncharacterized protein</fullName>
    </submittedName>
</protein>
<dbReference type="RefSeq" id="XP_002771100.1">
    <property type="nucleotide sequence ID" value="XM_002771054.1"/>
</dbReference>
<dbReference type="AlphaFoldDB" id="C5LK27"/>
<sequence length="141" mass="16460">MSVMIALAVDYSTKYTQLISAFDLELFQVDIQFLELLRAGLVPNEAEPRTSNEIREATAEYAKRIHQSDPDDACKYLAIEEYRCLLTAQADIETEEAATKCFKWNDEWRHCQWDQYKFNEGLTYIGGPQIKKAYRFAPNYR</sequence>
<dbReference type="OrthoDB" id="2143914at2759"/>
<dbReference type="GeneID" id="9051399"/>
<keyword evidence="2" id="KW-1185">Reference proteome</keyword>
<dbReference type="InParanoid" id="C5LK27"/>
<evidence type="ECO:0000313" key="2">
    <source>
        <dbReference type="Proteomes" id="UP000007800"/>
    </source>
</evidence>